<organism evidence="2 3">
    <name type="scientific">Paenarthrobacter nitroguajacolicus</name>
    <name type="common">Arthrobacter nitroguajacolicus</name>
    <dbReference type="NCBI Taxonomy" id="211146"/>
    <lineage>
        <taxon>Bacteria</taxon>
        <taxon>Bacillati</taxon>
        <taxon>Actinomycetota</taxon>
        <taxon>Actinomycetes</taxon>
        <taxon>Micrococcales</taxon>
        <taxon>Micrococcaceae</taxon>
        <taxon>Paenarthrobacter</taxon>
    </lineage>
</organism>
<dbReference type="AlphaFoldDB" id="A0A558H4T0"/>
<evidence type="ECO:0000313" key="2">
    <source>
        <dbReference type="EMBL" id="TVU64120.1"/>
    </source>
</evidence>
<protein>
    <submittedName>
        <fullName evidence="2">Uncharacterized protein</fullName>
    </submittedName>
</protein>
<sequence>MNRSPLVWLLFALTMAFYAAYIFLSSADESVWSLISGIIIAAASLVMLWRFSRELRNNSQP</sequence>
<accession>A0A558H4T0</accession>
<feature type="transmembrane region" description="Helical" evidence="1">
    <location>
        <begin position="7"/>
        <end position="24"/>
    </location>
</feature>
<keyword evidence="1" id="KW-0812">Transmembrane</keyword>
<name>A0A558H4T0_PAENT</name>
<dbReference type="Proteomes" id="UP000316500">
    <property type="component" value="Unassembled WGS sequence"/>
</dbReference>
<evidence type="ECO:0000256" key="1">
    <source>
        <dbReference type="SAM" id="Phobius"/>
    </source>
</evidence>
<comment type="caution">
    <text evidence="2">The sequence shown here is derived from an EMBL/GenBank/DDBJ whole genome shotgun (WGS) entry which is preliminary data.</text>
</comment>
<feature type="transmembrane region" description="Helical" evidence="1">
    <location>
        <begin position="30"/>
        <end position="51"/>
    </location>
</feature>
<keyword evidence="1" id="KW-1133">Transmembrane helix</keyword>
<dbReference type="EMBL" id="VNFK01000005">
    <property type="protein sequence ID" value="TVU64120.1"/>
    <property type="molecule type" value="Genomic_DNA"/>
</dbReference>
<dbReference type="RefSeq" id="WP_144649404.1">
    <property type="nucleotide sequence ID" value="NZ_VNFK01000005.1"/>
</dbReference>
<gene>
    <name evidence="2" type="ORF">FQP90_09040</name>
</gene>
<dbReference type="OrthoDB" id="4966455at2"/>
<proteinExistence type="predicted"/>
<evidence type="ECO:0000313" key="3">
    <source>
        <dbReference type="Proteomes" id="UP000316500"/>
    </source>
</evidence>
<reference evidence="2 3" key="1">
    <citation type="submission" date="2019-07" db="EMBL/GenBank/DDBJ databases">
        <title>Diversity of Bacteria from Kongsfjorden, Arctic.</title>
        <authorList>
            <person name="Yu Y."/>
        </authorList>
    </citation>
    <scope>NUCLEOTIDE SEQUENCE [LARGE SCALE GENOMIC DNA]</scope>
    <source>
        <strain evidence="2 3">SM1928</strain>
    </source>
</reference>
<keyword evidence="1" id="KW-0472">Membrane</keyword>